<accession>A0A396GYE9</accession>
<evidence type="ECO:0000313" key="1">
    <source>
        <dbReference type="EMBL" id="RHN43865.1"/>
    </source>
</evidence>
<dbReference type="Gramene" id="rna50499">
    <property type="protein sequence ID" value="RHN43865.1"/>
    <property type="gene ID" value="gene50499"/>
</dbReference>
<dbReference type="AlphaFoldDB" id="A0A396GYE9"/>
<organism evidence="1 2">
    <name type="scientific">Medicago truncatula</name>
    <name type="common">Barrel medic</name>
    <name type="synonym">Medicago tribuloides</name>
    <dbReference type="NCBI Taxonomy" id="3880"/>
    <lineage>
        <taxon>Eukaryota</taxon>
        <taxon>Viridiplantae</taxon>
        <taxon>Streptophyta</taxon>
        <taxon>Embryophyta</taxon>
        <taxon>Tracheophyta</taxon>
        <taxon>Spermatophyta</taxon>
        <taxon>Magnoliopsida</taxon>
        <taxon>eudicotyledons</taxon>
        <taxon>Gunneridae</taxon>
        <taxon>Pentapetalae</taxon>
        <taxon>rosids</taxon>
        <taxon>fabids</taxon>
        <taxon>Fabales</taxon>
        <taxon>Fabaceae</taxon>
        <taxon>Papilionoideae</taxon>
        <taxon>50 kb inversion clade</taxon>
        <taxon>NPAAA clade</taxon>
        <taxon>Hologalegina</taxon>
        <taxon>IRL clade</taxon>
        <taxon>Trifolieae</taxon>
        <taxon>Medicago</taxon>
    </lineage>
</organism>
<sequence length="67" mass="7757">MMDFEASDNPKCDASVEKMDNTMLPVKRLFDNSNSLIISVKKSKMSPYDNSFSSLREELDEFLKKFI</sequence>
<proteinExistence type="predicted"/>
<dbReference type="Proteomes" id="UP000265566">
    <property type="component" value="Chromosome 8"/>
</dbReference>
<comment type="caution">
    <text evidence="1">The sequence shown here is derived from an EMBL/GenBank/DDBJ whole genome shotgun (WGS) entry which is preliminary data.</text>
</comment>
<dbReference type="EMBL" id="PSQE01000008">
    <property type="protein sequence ID" value="RHN43865.1"/>
    <property type="molecule type" value="Genomic_DNA"/>
</dbReference>
<name>A0A396GYE9_MEDTR</name>
<protein>
    <submittedName>
        <fullName evidence="1">Uncharacterized protein</fullName>
    </submittedName>
</protein>
<evidence type="ECO:0000313" key="2">
    <source>
        <dbReference type="Proteomes" id="UP000265566"/>
    </source>
</evidence>
<reference evidence="2" key="1">
    <citation type="journal article" date="2018" name="Nat. Plants">
        <title>Whole-genome landscape of Medicago truncatula symbiotic genes.</title>
        <authorList>
            <person name="Pecrix Y."/>
            <person name="Staton S.E."/>
            <person name="Sallet E."/>
            <person name="Lelandais-Briere C."/>
            <person name="Moreau S."/>
            <person name="Carrere S."/>
            <person name="Blein T."/>
            <person name="Jardinaud M.F."/>
            <person name="Latrasse D."/>
            <person name="Zouine M."/>
            <person name="Zahm M."/>
            <person name="Kreplak J."/>
            <person name="Mayjonade B."/>
            <person name="Satge C."/>
            <person name="Perez M."/>
            <person name="Cauet S."/>
            <person name="Marande W."/>
            <person name="Chantry-Darmon C."/>
            <person name="Lopez-Roques C."/>
            <person name="Bouchez O."/>
            <person name="Berard A."/>
            <person name="Debelle F."/>
            <person name="Munos S."/>
            <person name="Bendahmane A."/>
            <person name="Berges H."/>
            <person name="Niebel A."/>
            <person name="Buitink J."/>
            <person name="Frugier F."/>
            <person name="Benhamed M."/>
            <person name="Crespi M."/>
            <person name="Gouzy J."/>
            <person name="Gamas P."/>
        </authorList>
    </citation>
    <scope>NUCLEOTIDE SEQUENCE [LARGE SCALE GENOMIC DNA]</scope>
    <source>
        <strain evidence="2">cv. Jemalong A17</strain>
    </source>
</reference>
<gene>
    <name evidence="1" type="ORF">MtrunA17_Chr8g0392491</name>
</gene>